<dbReference type="InterPro" id="IPR004827">
    <property type="entry name" value="bZIP"/>
</dbReference>
<dbReference type="Pfam" id="PF00170">
    <property type="entry name" value="bZIP_1"/>
    <property type="match status" value="1"/>
</dbReference>
<dbReference type="SMART" id="SM00338">
    <property type="entry name" value="BRLZ"/>
    <property type="match status" value="1"/>
</dbReference>
<protein>
    <recommendedName>
        <fullName evidence="9">BZIP domain-containing protein</fullName>
    </recommendedName>
</protein>
<dbReference type="InterPro" id="IPR044827">
    <property type="entry name" value="GBF-like"/>
</dbReference>
<keyword evidence="4" id="KW-0238">DNA-binding</keyword>
<evidence type="ECO:0000256" key="7">
    <source>
        <dbReference type="SAM" id="Coils"/>
    </source>
</evidence>
<feature type="region of interest" description="Disordered" evidence="8">
    <location>
        <begin position="337"/>
        <end position="370"/>
    </location>
</feature>
<dbReference type="PANTHER" id="PTHR45967:SF20">
    <property type="entry name" value="G-BOX-BINDING FACTOR 1"/>
    <property type="match status" value="1"/>
</dbReference>
<dbReference type="PROSITE" id="PS50217">
    <property type="entry name" value="BZIP"/>
    <property type="match status" value="1"/>
</dbReference>
<evidence type="ECO:0000256" key="1">
    <source>
        <dbReference type="ARBA" id="ARBA00004123"/>
    </source>
</evidence>
<evidence type="ECO:0000256" key="6">
    <source>
        <dbReference type="ARBA" id="ARBA00023242"/>
    </source>
</evidence>
<keyword evidence="5" id="KW-0804">Transcription</keyword>
<dbReference type="GO" id="GO:0000976">
    <property type="term" value="F:transcription cis-regulatory region binding"/>
    <property type="evidence" value="ECO:0007669"/>
    <property type="project" value="UniProtKB-ARBA"/>
</dbReference>
<evidence type="ECO:0000256" key="5">
    <source>
        <dbReference type="ARBA" id="ARBA00023163"/>
    </source>
</evidence>
<comment type="subcellular location">
    <subcellularLocation>
        <location evidence="1">Nucleus</location>
    </subcellularLocation>
</comment>
<keyword evidence="3" id="KW-0805">Transcription regulation</keyword>
<comment type="similarity">
    <text evidence="2">Belongs to the bZIP family.</text>
</comment>
<keyword evidence="11" id="KW-1185">Reference proteome</keyword>
<dbReference type="EMBL" id="JAXUIC010000011">
    <property type="protein sequence ID" value="KAK4562796.1"/>
    <property type="molecule type" value="Genomic_DNA"/>
</dbReference>
<dbReference type="PANTHER" id="PTHR45967">
    <property type="entry name" value="G-BOX-BINDING FACTOR 3-RELATED"/>
    <property type="match status" value="1"/>
</dbReference>
<keyword evidence="7" id="KW-0175">Coiled coil</keyword>
<dbReference type="AlphaFoldDB" id="A0AAN7E4A3"/>
<name>A0AAN7E4A3_QUERU</name>
<dbReference type="EMBL" id="JAXUIC010000011">
    <property type="protein sequence ID" value="KAK4562797.1"/>
    <property type="molecule type" value="Genomic_DNA"/>
</dbReference>
<dbReference type="InterPro" id="IPR046347">
    <property type="entry name" value="bZIP_sf"/>
</dbReference>
<dbReference type="SUPFAM" id="SSF57959">
    <property type="entry name" value="Leucine zipper domain"/>
    <property type="match status" value="1"/>
</dbReference>
<comment type="caution">
    <text evidence="10">The sequence shown here is derived from an EMBL/GenBank/DDBJ whole genome shotgun (WGS) entry which is preliminary data.</text>
</comment>
<dbReference type="Proteomes" id="UP001324115">
    <property type="component" value="Unassembled WGS sequence"/>
</dbReference>
<evidence type="ECO:0000313" key="10">
    <source>
        <dbReference type="EMBL" id="KAK4562797.1"/>
    </source>
</evidence>
<reference evidence="10 11" key="1">
    <citation type="journal article" date="2023" name="G3 (Bethesda)">
        <title>A haplotype-resolved chromosome-scale genome for Quercus rubra L. provides insights into the genetics of adaptive traits for red oak species.</title>
        <authorList>
            <person name="Kapoor B."/>
            <person name="Jenkins J."/>
            <person name="Schmutz J."/>
            <person name="Zhebentyayeva T."/>
            <person name="Kuelheim C."/>
            <person name="Coggeshall M."/>
            <person name="Heim C."/>
            <person name="Lasky J.R."/>
            <person name="Leites L."/>
            <person name="Islam-Faridi N."/>
            <person name="Romero-Severson J."/>
            <person name="DeLeo V.L."/>
            <person name="Lucas S.M."/>
            <person name="Lazic D."/>
            <person name="Gailing O."/>
            <person name="Carlson J."/>
            <person name="Staton M."/>
        </authorList>
    </citation>
    <scope>NUCLEOTIDE SEQUENCE [LARGE SCALE GENOMIC DNA]</scope>
    <source>
        <strain evidence="10">Pseudo-F2</strain>
    </source>
</reference>
<feature type="coiled-coil region" evidence="7">
    <location>
        <begin position="283"/>
        <end position="324"/>
    </location>
</feature>
<dbReference type="Pfam" id="PF07777">
    <property type="entry name" value="MFMR"/>
    <property type="match status" value="1"/>
</dbReference>
<dbReference type="CDD" id="cd14702">
    <property type="entry name" value="bZIP_plant_GBF1"/>
    <property type="match status" value="1"/>
</dbReference>
<dbReference type="GO" id="GO:0003700">
    <property type="term" value="F:DNA-binding transcription factor activity"/>
    <property type="evidence" value="ECO:0007669"/>
    <property type="project" value="InterPro"/>
</dbReference>
<dbReference type="InterPro" id="IPR012900">
    <property type="entry name" value="MFMR"/>
</dbReference>
<feature type="compositionally biased region" description="Low complexity" evidence="8">
    <location>
        <begin position="169"/>
        <end position="178"/>
    </location>
</feature>
<dbReference type="GO" id="GO:0005634">
    <property type="term" value="C:nucleus"/>
    <property type="evidence" value="ECO:0007669"/>
    <property type="project" value="UniProtKB-SubCell"/>
</dbReference>
<dbReference type="PROSITE" id="PS00036">
    <property type="entry name" value="BZIP_BASIC"/>
    <property type="match status" value="1"/>
</dbReference>
<dbReference type="Gene3D" id="1.20.5.170">
    <property type="match status" value="1"/>
</dbReference>
<feature type="domain" description="BZIP" evidence="9">
    <location>
        <begin position="258"/>
        <end position="321"/>
    </location>
</feature>
<proteinExistence type="inferred from homology"/>
<accession>A0AAN7E4A3</accession>
<feature type="region of interest" description="Disordered" evidence="8">
    <location>
        <begin position="152"/>
        <end position="196"/>
    </location>
</feature>
<sequence length="370" mass="40656">MGEASEMAKPSEQMGIGEVNMPPKWFVPLFSTQETPKTPSQPDGPTFVQAYYGSGATVPPFVTSSSAASLMFNPYMWGNQVAYQQCMSQYGPGLQYHAPYNKEVYANRNTVKGVGLAIPEKEERILKGKDLDSMSKHKRSSENLILVGNGSRECEKAASSTRNDGGGPSRSDVSGSEGSSDDSDVMNQEFSKSKRQRFNQLQADGVVARNKASVQDCGANTDLALHDSVANVAETDLNLGMSLSASSAQPFLMKEGIDLRNERRKQSNRESARRSRIRRQQECEKLQALAEMLKTETSMLKEELVRLSEECGEVDEENNSLMDELTKMYGPDAISDLIARNPNSGCSKSNDNEERIPSGDDSPLHTIRIT</sequence>
<evidence type="ECO:0000256" key="4">
    <source>
        <dbReference type="ARBA" id="ARBA00023125"/>
    </source>
</evidence>
<evidence type="ECO:0000313" key="11">
    <source>
        <dbReference type="Proteomes" id="UP001324115"/>
    </source>
</evidence>
<evidence type="ECO:0000256" key="8">
    <source>
        <dbReference type="SAM" id="MobiDB-lite"/>
    </source>
</evidence>
<evidence type="ECO:0000256" key="2">
    <source>
        <dbReference type="ARBA" id="ARBA00007163"/>
    </source>
</evidence>
<evidence type="ECO:0000259" key="9">
    <source>
        <dbReference type="PROSITE" id="PS50217"/>
    </source>
</evidence>
<evidence type="ECO:0000256" key="3">
    <source>
        <dbReference type="ARBA" id="ARBA00023015"/>
    </source>
</evidence>
<organism evidence="10 11">
    <name type="scientific">Quercus rubra</name>
    <name type="common">Northern red oak</name>
    <name type="synonym">Quercus borealis</name>
    <dbReference type="NCBI Taxonomy" id="3512"/>
    <lineage>
        <taxon>Eukaryota</taxon>
        <taxon>Viridiplantae</taxon>
        <taxon>Streptophyta</taxon>
        <taxon>Embryophyta</taxon>
        <taxon>Tracheophyta</taxon>
        <taxon>Spermatophyta</taxon>
        <taxon>Magnoliopsida</taxon>
        <taxon>eudicotyledons</taxon>
        <taxon>Gunneridae</taxon>
        <taxon>Pentapetalae</taxon>
        <taxon>rosids</taxon>
        <taxon>fabids</taxon>
        <taxon>Fagales</taxon>
        <taxon>Fagaceae</taxon>
        <taxon>Quercus</taxon>
    </lineage>
</organism>
<gene>
    <name evidence="10" type="ORF">RGQ29_005337</name>
</gene>
<feature type="region of interest" description="Disordered" evidence="8">
    <location>
        <begin position="259"/>
        <end position="278"/>
    </location>
</feature>
<dbReference type="InterPro" id="IPR045314">
    <property type="entry name" value="bZIP_plant_GBF1"/>
</dbReference>
<keyword evidence="6" id="KW-0539">Nucleus</keyword>